<evidence type="ECO:0000259" key="1">
    <source>
        <dbReference type="Pfam" id="PF03886"/>
    </source>
</evidence>
<name>A0ABS1E9Q6_9GAMM</name>
<evidence type="ECO:0000313" key="2">
    <source>
        <dbReference type="EMBL" id="MBK1727759.1"/>
    </source>
</evidence>
<dbReference type="Proteomes" id="UP000738126">
    <property type="component" value="Unassembled WGS sequence"/>
</dbReference>
<protein>
    <recommendedName>
        <fullName evidence="1">ABC-type transport auxiliary lipoprotein component domain-containing protein</fullName>
    </recommendedName>
</protein>
<comment type="caution">
    <text evidence="2">The sequence shown here is derived from an EMBL/GenBank/DDBJ whole genome shotgun (WGS) entry which is preliminary data.</text>
</comment>
<feature type="domain" description="ABC-type transport auxiliary lipoprotein component" evidence="1">
    <location>
        <begin position="6"/>
        <end position="104"/>
    </location>
</feature>
<dbReference type="Gene3D" id="3.40.50.10610">
    <property type="entry name" value="ABC-type transport auxiliary lipoprotein component"/>
    <property type="match status" value="1"/>
</dbReference>
<dbReference type="SUPFAM" id="SSF159594">
    <property type="entry name" value="XCC0632-like"/>
    <property type="match status" value="1"/>
</dbReference>
<sequence length="121" mass="13086">MPVLWRDRLREAFQADGRVPRVAVDAERTAADWALEGTLHAFQLERRGEAPGQAVVRFDARLLTADGRRIVATRRFSAERRLPGSGPAAAAAALGEASDTVAAALIDWTLDRVAAHGEDGR</sequence>
<dbReference type="InterPro" id="IPR005586">
    <property type="entry name" value="ABC_trans_aux"/>
</dbReference>
<keyword evidence="3" id="KW-1185">Reference proteome</keyword>
<dbReference type="Pfam" id="PF03886">
    <property type="entry name" value="ABC_trans_aux"/>
    <property type="match status" value="1"/>
</dbReference>
<accession>A0ABS1E9Q6</accession>
<evidence type="ECO:0000313" key="3">
    <source>
        <dbReference type="Proteomes" id="UP000738126"/>
    </source>
</evidence>
<gene>
    <name evidence="2" type="ORF">CKO13_12235</name>
</gene>
<reference evidence="2 3" key="1">
    <citation type="journal article" date="2020" name="Microorganisms">
        <title>Osmotic Adaptation and Compatible Solute Biosynthesis of Phototrophic Bacteria as Revealed from Genome Analyses.</title>
        <authorList>
            <person name="Imhoff J.F."/>
            <person name="Rahn T."/>
            <person name="Kunzel S."/>
            <person name="Keller A."/>
            <person name="Neulinger S.C."/>
        </authorList>
    </citation>
    <scope>NUCLEOTIDE SEQUENCE [LARGE SCALE GENOMIC DNA]</scope>
    <source>
        <strain evidence="2 3">DSM 15116</strain>
    </source>
</reference>
<proteinExistence type="predicted"/>
<organism evidence="2 3">
    <name type="scientific">Halorhodospira neutriphila</name>
    <dbReference type="NCBI Taxonomy" id="168379"/>
    <lineage>
        <taxon>Bacteria</taxon>
        <taxon>Pseudomonadati</taxon>
        <taxon>Pseudomonadota</taxon>
        <taxon>Gammaproteobacteria</taxon>
        <taxon>Chromatiales</taxon>
        <taxon>Ectothiorhodospiraceae</taxon>
        <taxon>Halorhodospira</taxon>
    </lineage>
</organism>
<dbReference type="EMBL" id="NRSH01000273">
    <property type="protein sequence ID" value="MBK1727759.1"/>
    <property type="molecule type" value="Genomic_DNA"/>
</dbReference>